<gene>
    <name evidence="2" type="primary">VvCHDp000001_1254</name>
    <name evidence="2" type="ORF">CK203_041616</name>
</gene>
<protein>
    <submittedName>
        <fullName evidence="2">Putative ribonuclease H protein</fullName>
    </submittedName>
</protein>
<dbReference type="PANTHER" id="PTHR33116:SF78">
    <property type="entry name" value="OS12G0587133 PROTEIN"/>
    <property type="match status" value="1"/>
</dbReference>
<dbReference type="PANTHER" id="PTHR33116">
    <property type="entry name" value="REVERSE TRANSCRIPTASE ZINC-BINDING DOMAIN-CONTAINING PROTEIN-RELATED-RELATED"/>
    <property type="match status" value="1"/>
</dbReference>
<dbReference type="InterPro" id="IPR005135">
    <property type="entry name" value="Endo/exonuclease/phosphatase"/>
</dbReference>
<evidence type="ECO:0000313" key="3">
    <source>
        <dbReference type="Proteomes" id="UP000288805"/>
    </source>
</evidence>
<dbReference type="InterPro" id="IPR036691">
    <property type="entry name" value="Endo/exonu/phosph_ase_sf"/>
</dbReference>
<dbReference type="SUPFAM" id="SSF56219">
    <property type="entry name" value="DNase I-like"/>
    <property type="match status" value="1"/>
</dbReference>
<dbReference type="InterPro" id="IPR026960">
    <property type="entry name" value="RVT-Znf"/>
</dbReference>
<dbReference type="Pfam" id="PF13966">
    <property type="entry name" value="zf-RVT"/>
    <property type="match status" value="1"/>
</dbReference>
<proteinExistence type="predicted"/>
<dbReference type="EMBL" id="QGNW01000135">
    <property type="protein sequence ID" value="RVW92691.1"/>
    <property type="molecule type" value="Genomic_DNA"/>
</dbReference>
<dbReference type="InterPro" id="IPR043502">
    <property type="entry name" value="DNA/RNA_pol_sf"/>
</dbReference>
<accession>A0A438I7J9</accession>
<dbReference type="GO" id="GO:0003824">
    <property type="term" value="F:catalytic activity"/>
    <property type="evidence" value="ECO:0007669"/>
    <property type="project" value="InterPro"/>
</dbReference>
<dbReference type="Proteomes" id="UP000288805">
    <property type="component" value="Unassembled WGS sequence"/>
</dbReference>
<feature type="domain" description="Reverse transcriptase" evidence="1">
    <location>
        <begin position="378"/>
        <end position="759"/>
    </location>
</feature>
<dbReference type="Gene3D" id="3.60.10.10">
    <property type="entry name" value="Endonuclease/exonuclease/phosphatase"/>
    <property type="match status" value="1"/>
</dbReference>
<evidence type="ECO:0000259" key="1">
    <source>
        <dbReference type="PROSITE" id="PS50878"/>
    </source>
</evidence>
<dbReference type="InterPro" id="IPR000477">
    <property type="entry name" value="RT_dom"/>
</dbReference>
<evidence type="ECO:0000313" key="2">
    <source>
        <dbReference type="EMBL" id="RVW92691.1"/>
    </source>
</evidence>
<name>A0A438I7J9_VITVI</name>
<reference evidence="2 3" key="1">
    <citation type="journal article" date="2018" name="PLoS Genet.">
        <title>Population sequencing reveals clonal diversity and ancestral inbreeding in the grapevine cultivar Chardonnay.</title>
        <authorList>
            <person name="Roach M.J."/>
            <person name="Johnson D.L."/>
            <person name="Bohlmann J."/>
            <person name="van Vuuren H.J."/>
            <person name="Jones S.J."/>
            <person name="Pretorius I.S."/>
            <person name="Schmidt S.A."/>
            <person name="Borneman A.R."/>
        </authorList>
    </citation>
    <scope>NUCLEOTIDE SEQUENCE [LARGE SCALE GENOMIC DNA]</scope>
    <source>
        <strain evidence="3">cv. Chardonnay</strain>
        <tissue evidence="2">Leaf</tissue>
    </source>
</reference>
<dbReference type="CDD" id="cd01650">
    <property type="entry name" value="RT_nLTR_like"/>
    <property type="match status" value="1"/>
</dbReference>
<organism evidence="2 3">
    <name type="scientific">Vitis vinifera</name>
    <name type="common">Grape</name>
    <dbReference type="NCBI Taxonomy" id="29760"/>
    <lineage>
        <taxon>Eukaryota</taxon>
        <taxon>Viridiplantae</taxon>
        <taxon>Streptophyta</taxon>
        <taxon>Embryophyta</taxon>
        <taxon>Tracheophyta</taxon>
        <taxon>Spermatophyta</taxon>
        <taxon>Magnoliopsida</taxon>
        <taxon>eudicotyledons</taxon>
        <taxon>Gunneridae</taxon>
        <taxon>Pentapetalae</taxon>
        <taxon>rosids</taxon>
        <taxon>Vitales</taxon>
        <taxon>Vitaceae</taxon>
        <taxon>Viteae</taxon>
        <taxon>Vitis</taxon>
    </lineage>
</organism>
<dbReference type="Pfam" id="PF03372">
    <property type="entry name" value="Exo_endo_phos"/>
    <property type="match status" value="1"/>
</dbReference>
<sequence>MDPLRMISADGREDVVSVLVGRGSGNTEELSVGALERAFQEDEEERGKEGDLCWQSSSLAKFSRYLGMPTEGFEGEILFLLKRMKERKLQKGKLDGRKRRKLELSKFERELRKLEWTVNYMGGGGGGEGGGSMSRKNKVDLVCLQETKIQEMSMGIVRSLGVGRFLDWGAVDSRGAAGGIVVIWDNRMLELVDMQKGLFSISCTFKSCEDGFIWTFIGVYGPTLRRKRESFWEELGAIKGLWNGPWCVAGDFNAILRPEESSRGASLNSIMRRFAEVIEELELKDLPMVGGPFTWTGGTDNQSFSRLDRFMVNEEWDSHFGDARQFLLPRPVSDHFPILMDGGGLRRGPIPFRFENMWLKAEGVKDLLKLWWEEGKFSGSASFKLAERLKFMKVKLKEWNRNSFGRVEYRKNMALEQMEYWDAKEKTSRLSLEELEARNEAREEYKKWVLLEEITWRQKSREVWLKEGDRNTGFFHKMANAHRRRNNVDRIKINEAWLTEENDIREGIANAFKTLLSNPGDWRPSVSGCSLRCWSSWMLMHWRLLLWKRRQILDAVLIANEAIDSTLKNNESGILCKLDIEKAYDKVDWNFILTIMKKMGFGEKWIRWIQWCISTASFSVMINGTPTGFFQSSRGLRQGDPLSPYLFVIAMEVFSVFIKRAVEGDFLSGCRVKGRSEEGVLISHLLFADDTLVFCKPSQDQLTYLSWLLMWFEAVSGLRINLEKSELIPVGRVESMDDLAGDFGCSLGSLPTTYLGMPWVLLLSQLQFGMVWKSAFEEGYLFRRRLEKIQRDFLWGGGNLDHKPHLVRWELVCLSKAKRGLGVKSLSLLNKTLLAKWNWRFANEREALWNQVVRGKYGEARGGWCSREVREAHGLGLWKGIRMGWKLVSDRLAFIVGNGRRVSFWRDRWCGESPLCMTFPSIFALTIEKEAWVADIWDPLVEGGRGGWNPCFFRAFNDWEIEEAERFMERIQSKRVFEDVEDTVSWTETKSSKFSVKSLFIALEAGGSSLFPSRFIWNVNVQPKISFFAWEATWGKALTLDLVQKKDGPWRIDVLCVLRKRRT</sequence>
<dbReference type="SUPFAM" id="SSF56672">
    <property type="entry name" value="DNA/RNA polymerases"/>
    <property type="match status" value="1"/>
</dbReference>
<dbReference type="Pfam" id="PF00078">
    <property type="entry name" value="RVT_1"/>
    <property type="match status" value="1"/>
</dbReference>
<comment type="caution">
    <text evidence="2">The sequence shown here is derived from an EMBL/GenBank/DDBJ whole genome shotgun (WGS) entry which is preliminary data.</text>
</comment>
<dbReference type="AlphaFoldDB" id="A0A438I7J9"/>
<dbReference type="PROSITE" id="PS50878">
    <property type="entry name" value="RT_POL"/>
    <property type="match status" value="1"/>
</dbReference>